<name>A0A250JB59_9BACT</name>
<gene>
    <name evidence="1" type="ORF">CYFUS_006168</name>
</gene>
<sequence length="77" mass="8195">MRLCICVRAGYLAARLISRHTPYRKTGNLVLSAKGMLYIGLDQAFCPPSTVMLVPVTWAASGPARNATAAAMSSDLP</sequence>
<proteinExistence type="predicted"/>
<dbReference type="Proteomes" id="UP000217257">
    <property type="component" value="Chromosome"/>
</dbReference>
<evidence type="ECO:0000313" key="2">
    <source>
        <dbReference type="Proteomes" id="UP000217257"/>
    </source>
</evidence>
<evidence type="ECO:0000313" key="1">
    <source>
        <dbReference type="EMBL" id="ATB40712.1"/>
    </source>
</evidence>
<dbReference type="EMBL" id="CP022098">
    <property type="protein sequence ID" value="ATB40712.1"/>
    <property type="molecule type" value="Genomic_DNA"/>
</dbReference>
<organism evidence="1 2">
    <name type="scientific">Cystobacter fuscus</name>
    <dbReference type="NCBI Taxonomy" id="43"/>
    <lineage>
        <taxon>Bacteria</taxon>
        <taxon>Pseudomonadati</taxon>
        <taxon>Myxococcota</taxon>
        <taxon>Myxococcia</taxon>
        <taxon>Myxococcales</taxon>
        <taxon>Cystobacterineae</taxon>
        <taxon>Archangiaceae</taxon>
        <taxon>Cystobacter</taxon>
    </lineage>
</organism>
<dbReference type="AlphaFoldDB" id="A0A250JB59"/>
<dbReference type="KEGG" id="cfus:CYFUS_006168"/>
<accession>A0A250JB59</accession>
<protein>
    <submittedName>
        <fullName evidence="1">Uncharacterized protein</fullName>
    </submittedName>
</protein>
<reference evidence="1 2" key="1">
    <citation type="submission" date="2017-06" db="EMBL/GenBank/DDBJ databases">
        <title>Sequencing and comparative analysis of myxobacterial genomes.</title>
        <authorList>
            <person name="Rupp O."/>
            <person name="Goesmann A."/>
            <person name="Sogaard-Andersen L."/>
        </authorList>
    </citation>
    <scope>NUCLEOTIDE SEQUENCE [LARGE SCALE GENOMIC DNA]</scope>
    <source>
        <strain evidence="1 2">DSM 52655</strain>
    </source>
</reference>